<evidence type="ECO:0000313" key="2">
    <source>
        <dbReference type="EMBL" id="SCF47959.1"/>
    </source>
</evidence>
<dbReference type="EMBL" id="FMCU01000024">
    <property type="protein sequence ID" value="SCF47959.1"/>
    <property type="molecule type" value="Genomic_DNA"/>
</dbReference>
<sequence length="131" mass="14542">MSMIFSCMVGLIRRKVNKASRALTCFCQALLVLVWFRKGEDKTTLGAGFGVSRSTAYRYVAEAVRVLAAQTPSLQDALRRRRRLTERLGPVPGISRSGWYTYESMRSDDDLPPLDTAGQRARGVACHTLTG</sequence>
<gene>
    <name evidence="2" type="ORF">GA0070216_12460</name>
</gene>
<dbReference type="Pfam" id="PF13613">
    <property type="entry name" value="HTH_Tnp_4"/>
    <property type="match status" value="1"/>
</dbReference>
<protein>
    <submittedName>
        <fullName evidence="2">Helix-turn-helix of DDE superfamily endonuclease</fullName>
    </submittedName>
</protein>
<keyword evidence="2" id="KW-0255">Endonuclease</keyword>
<reference evidence="3" key="1">
    <citation type="submission" date="2016-06" db="EMBL/GenBank/DDBJ databases">
        <authorList>
            <person name="Varghese N."/>
            <person name="Submissions Spin"/>
        </authorList>
    </citation>
    <scope>NUCLEOTIDE SEQUENCE [LARGE SCALE GENOMIC DNA]</scope>
    <source>
        <strain evidence="3">DSM 44100</strain>
    </source>
</reference>
<organism evidence="2 3">
    <name type="scientific">Micromonospora matsumotoense</name>
    <dbReference type="NCBI Taxonomy" id="121616"/>
    <lineage>
        <taxon>Bacteria</taxon>
        <taxon>Bacillati</taxon>
        <taxon>Actinomycetota</taxon>
        <taxon>Actinomycetes</taxon>
        <taxon>Micromonosporales</taxon>
        <taxon>Micromonosporaceae</taxon>
        <taxon>Micromonospora</taxon>
    </lineage>
</organism>
<dbReference type="STRING" id="121616.GA0070216_12460"/>
<proteinExistence type="predicted"/>
<keyword evidence="3" id="KW-1185">Reference proteome</keyword>
<dbReference type="AlphaFoldDB" id="A0A1C5ART2"/>
<dbReference type="GO" id="GO:0004519">
    <property type="term" value="F:endonuclease activity"/>
    <property type="evidence" value="ECO:0007669"/>
    <property type="project" value="UniProtKB-KW"/>
</dbReference>
<dbReference type="Proteomes" id="UP000198797">
    <property type="component" value="Unassembled WGS sequence"/>
</dbReference>
<accession>A0A1C5ART2</accession>
<name>A0A1C5ART2_9ACTN</name>
<evidence type="ECO:0000259" key="1">
    <source>
        <dbReference type="Pfam" id="PF13613"/>
    </source>
</evidence>
<keyword evidence="2" id="KW-0540">Nuclease</keyword>
<evidence type="ECO:0000313" key="3">
    <source>
        <dbReference type="Proteomes" id="UP000198797"/>
    </source>
</evidence>
<dbReference type="InterPro" id="IPR027805">
    <property type="entry name" value="Transposase_HTH_dom"/>
</dbReference>
<keyword evidence="2" id="KW-0378">Hydrolase</keyword>
<feature type="domain" description="Transposase Helix-turn-helix" evidence="1">
    <location>
        <begin position="22"/>
        <end position="72"/>
    </location>
</feature>